<reference evidence="1 2" key="1">
    <citation type="journal article" date="2015" name="Nature">
        <title>rRNA introns, odd ribosomes, and small enigmatic genomes across a large radiation of phyla.</title>
        <authorList>
            <person name="Brown C.T."/>
            <person name="Hug L.A."/>
            <person name="Thomas B.C."/>
            <person name="Sharon I."/>
            <person name="Castelle C.J."/>
            <person name="Singh A."/>
            <person name="Wilkins M.J."/>
            <person name="Williams K.H."/>
            <person name="Banfield J.F."/>
        </authorList>
    </citation>
    <scope>NUCLEOTIDE SEQUENCE [LARGE SCALE GENOMIC DNA]</scope>
</reference>
<proteinExistence type="predicted"/>
<dbReference type="AlphaFoldDB" id="A0A0G4BAK3"/>
<accession>A0A0G4BAK3</accession>
<dbReference type="KEGG" id="bgw:VE98_C0001G0460"/>
<evidence type="ECO:0000313" key="1">
    <source>
        <dbReference type="EMBL" id="AKM84914.1"/>
    </source>
</evidence>
<dbReference type="STRING" id="1620412.VE98_C0001G0460"/>
<organism evidence="1 2">
    <name type="scientific">candidate division Kazan bacterium GW2011_GWA1_50_15</name>
    <dbReference type="NCBI Taxonomy" id="1620412"/>
    <lineage>
        <taxon>Bacteria</taxon>
        <taxon>Bacteria division Kazan-3B-28</taxon>
    </lineage>
</organism>
<protein>
    <submittedName>
        <fullName evidence="1">Uncharacterized protein</fullName>
    </submittedName>
</protein>
<evidence type="ECO:0000313" key="2">
    <source>
        <dbReference type="Proteomes" id="UP000035659"/>
    </source>
</evidence>
<gene>
    <name evidence="1" type="ORF">VE98_C0001G0460</name>
</gene>
<dbReference type="EMBL" id="CP011216">
    <property type="protein sequence ID" value="AKM84914.1"/>
    <property type="molecule type" value="Genomic_DNA"/>
</dbReference>
<name>A0A0G4BAK3_UNCK3</name>
<dbReference type="Proteomes" id="UP000035659">
    <property type="component" value="Chromosome"/>
</dbReference>
<sequence>MALLIPLLAHPMVTFIDVFRPVLEVAGFSFLF</sequence>